<evidence type="ECO:0000313" key="2">
    <source>
        <dbReference type="EMBL" id="CAH1197343.1"/>
    </source>
</evidence>
<gene>
    <name evidence="2" type="ORF">PAECIP111891_01176</name>
</gene>
<keyword evidence="1" id="KW-0812">Transmembrane</keyword>
<evidence type="ECO:0000256" key="1">
    <source>
        <dbReference type="SAM" id="Phobius"/>
    </source>
</evidence>
<feature type="transmembrane region" description="Helical" evidence="1">
    <location>
        <begin position="12"/>
        <end position="29"/>
    </location>
</feature>
<name>A0ABN8G713_9BACL</name>
<keyword evidence="1" id="KW-0472">Membrane</keyword>
<accession>A0ABN8G713</accession>
<protein>
    <recommendedName>
        <fullName evidence="4">Tetratricopeptide repeat protein</fullName>
    </recommendedName>
</protein>
<dbReference type="Proteomes" id="UP000838821">
    <property type="component" value="Unassembled WGS sequence"/>
</dbReference>
<keyword evidence="1" id="KW-1133">Transmembrane helix</keyword>
<dbReference type="EMBL" id="CAKMMW010000002">
    <property type="protein sequence ID" value="CAH1197343.1"/>
    <property type="molecule type" value="Genomic_DNA"/>
</dbReference>
<organism evidence="2 3">
    <name type="scientific">Paenibacillus allorhizoplanae</name>
    <dbReference type="NCBI Taxonomy" id="2905648"/>
    <lineage>
        <taxon>Bacteria</taxon>
        <taxon>Bacillati</taxon>
        <taxon>Bacillota</taxon>
        <taxon>Bacilli</taxon>
        <taxon>Bacillales</taxon>
        <taxon>Paenibacillaceae</taxon>
        <taxon>Paenibacillus</taxon>
    </lineage>
</organism>
<keyword evidence="3" id="KW-1185">Reference proteome</keyword>
<reference evidence="2" key="1">
    <citation type="submission" date="2022-01" db="EMBL/GenBank/DDBJ databases">
        <authorList>
            <person name="Criscuolo A."/>
        </authorList>
    </citation>
    <scope>NUCLEOTIDE SEQUENCE</scope>
    <source>
        <strain evidence="2">CIP111891</strain>
    </source>
</reference>
<sequence length="398" mass="45030">MKGDVCLKKKWLMYVGAGIGILCLFTLTGKERPTLTVQSSQHVSLISDVDVAKTPSETVRRPLIEQLRIELSHFSEPMPDMTKWLQTRVWPYDSKNELLSVIQTDLDQDGVSNEWVTVLVEDIRDEQTGVVQERKSYGVIIDFEDSQYILQYLNFSSANNGRTKVMTIDDLTGDNKPEVVWVSINSGAHTTFSEYTVSSWVGRKLETYVGTAVIASESKAEIRDKKLQLSGGLIGSVGAGPWQQEFTETYAVVENTLKRTERSYVQSPTPYHRLINGMWAESHGYREQALRDYSEAIKMKAASYQDYAFIFEGEWVQGGINSDKEAEFDRTIKRYSLLRKELLTEVNRGVDQRNACVSAKKKAGFDKAWLTYLNAPAGYANPHWEEGTICSDIALLEQ</sequence>
<comment type="caution">
    <text evidence="2">The sequence shown here is derived from an EMBL/GenBank/DDBJ whole genome shotgun (WGS) entry which is preliminary data.</text>
</comment>
<evidence type="ECO:0008006" key="4">
    <source>
        <dbReference type="Google" id="ProtNLM"/>
    </source>
</evidence>
<proteinExistence type="predicted"/>
<evidence type="ECO:0000313" key="3">
    <source>
        <dbReference type="Proteomes" id="UP000838821"/>
    </source>
</evidence>